<evidence type="ECO:0000313" key="2">
    <source>
        <dbReference type="EMBL" id="CAH1437037.1"/>
    </source>
</evidence>
<gene>
    <name evidence="2" type="ORF">LVIROSA_LOCUS23381</name>
</gene>
<accession>A0AAU9NGP1</accession>
<dbReference type="Proteomes" id="UP001157418">
    <property type="component" value="Unassembled WGS sequence"/>
</dbReference>
<feature type="chain" id="PRO_5043897180" description="Transmembrane 9 superfamily member" evidence="1">
    <location>
        <begin position="30"/>
        <end position="76"/>
    </location>
</feature>
<evidence type="ECO:0008006" key="4">
    <source>
        <dbReference type="Google" id="ProtNLM"/>
    </source>
</evidence>
<comment type="caution">
    <text evidence="2">The sequence shown here is derived from an EMBL/GenBank/DDBJ whole genome shotgun (WGS) entry which is preliminary data.</text>
</comment>
<reference evidence="2 3" key="1">
    <citation type="submission" date="2022-01" db="EMBL/GenBank/DDBJ databases">
        <authorList>
            <person name="Xiong W."/>
            <person name="Schranz E."/>
        </authorList>
    </citation>
    <scope>NUCLEOTIDE SEQUENCE [LARGE SCALE GENOMIC DNA]</scope>
</reference>
<evidence type="ECO:0000256" key="1">
    <source>
        <dbReference type="SAM" id="SignalP"/>
    </source>
</evidence>
<proteinExistence type="predicted"/>
<feature type="signal peptide" evidence="1">
    <location>
        <begin position="1"/>
        <end position="29"/>
    </location>
</feature>
<protein>
    <recommendedName>
        <fullName evidence="4">Transmembrane 9 superfamily member</fullName>
    </recommendedName>
</protein>
<dbReference type="EMBL" id="CAKMRJ010004445">
    <property type="protein sequence ID" value="CAH1437037.1"/>
    <property type="molecule type" value="Genomic_DNA"/>
</dbReference>
<sequence length="76" mass="8778">MSKMWKKMSVVWWLLVAVLVAFSIEEVQSDTSDHKYKSGDEVPIYANKVGPFHNPSETYRFFDLPFCLPAHLKGET</sequence>
<organism evidence="2 3">
    <name type="scientific">Lactuca virosa</name>
    <dbReference type="NCBI Taxonomy" id="75947"/>
    <lineage>
        <taxon>Eukaryota</taxon>
        <taxon>Viridiplantae</taxon>
        <taxon>Streptophyta</taxon>
        <taxon>Embryophyta</taxon>
        <taxon>Tracheophyta</taxon>
        <taxon>Spermatophyta</taxon>
        <taxon>Magnoliopsida</taxon>
        <taxon>eudicotyledons</taxon>
        <taxon>Gunneridae</taxon>
        <taxon>Pentapetalae</taxon>
        <taxon>asterids</taxon>
        <taxon>campanulids</taxon>
        <taxon>Asterales</taxon>
        <taxon>Asteraceae</taxon>
        <taxon>Cichorioideae</taxon>
        <taxon>Cichorieae</taxon>
        <taxon>Lactucinae</taxon>
        <taxon>Lactuca</taxon>
    </lineage>
</organism>
<keyword evidence="1" id="KW-0732">Signal</keyword>
<evidence type="ECO:0000313" key="3">
    <source>
        <dbReference type="Proteomes" id="UP001157418"/>
    </source>
</evidence>
<keyword evidence="3" id="KW-1185">Reference proteome</keyword>
<name>A0AAU9NGP1_9ASTR</name>
<dbReference type="AlphaFoldDB" id="A0AAU9NGP1"/>